<evidence type="ECO:0000313" key="3">
    <source>
        <dbReference type="EMBL" id="MCY0387909.1"/>
    </source>
</evidence>
<proteinExistence type="predicted"/>
<dbReference type="EMBL" id="JAPMXC010000002">
    <property type="protein sequence ID" value="MCY0387909.1"/>
    <property type="molecule type" value="Genomic_DNA"/>
</dbReference>
<keyword evidence="4" id="KW-1185">Reference proteome</keyword>
<evidence type="ECO:0000313" key="4">
    <source>
        <dbReference type="Proteomes" id="UP001082899"/>
    </source>
</evidence>
<dbReference type="Proteomes" id="UP001082899">
    <property type="component" value="Unassembled WGS sequence"/>
</dbReference>
<accession>A0ABT3ZMY6</accession>
<comment type="caution">
    <text evidence="3">The sequence shown here is derived from an EMBL/GenBank/DDBJ whole genome shotgun (WGS) entry which is preliminary data.</text>
</comment>
<reference evidence="3" key="1">
    <citation type="submission" date="2022-11" db="EMBL/GenBank/DDBJ databases">
        <title>Robbsia betulipollinis sp. nov., isolated from pollen of birch (Betula pendula).</title>
        <authorList>
            <person name="Shi H."/>
            <person name="Ambika Manirajan B."/>
            <person name="Ratering S."/>
            <person name="Geissler-Plaum R."/>
            <person name="Schnell S."/>
        </authorList>
    </citation>
    <scope>NUCLEOTIDE SEQUENCE</scope>
    <source>
        <strain evidence="3">Bb-Pol-6</strain>
    </source>
</reference>
<keyword evidence="1" id="KW-0175">Coiled coil</keyword>
<feature type="coiled-coil region" evidence="1">
    <location>
        <begin position="105"/>
        <end position="132"/>
    </location>
</feature>
<dbReference type="RefSeq" id="WP_267847767.1">
    <property type="nucleotide sequence ID" value="NZ_JAPMXC010000002.1"/>
</dbReference>
<feature type="region of interest" description="Disordered" evidence="2">
    <location>
        <begin position="1"/>
        <end position="24"/>
    </location>
</feature>
<protein>
    <submittedName>
        <fullName evidence="3">Uncharacterized protein</fullName>
    </submittedName>
</protein>
<evidence type="ECO:0000256" key="2">
    <source>
        <dbReference type="SAM" id="MobiDB-lite"/>
    </source>
</evidence>
<gene>
    <name evidence="3" type="ORF">OVY01_11815</name>
</gene>
<evidence type="ECO:0000256" key="1">
    <source>
        <dbReference type="SAM" id="Coils"/>
    </source>
</evidence>
<sequence>MPKNREARRSTIGLSVTPQEKERVEDRFRESNASSMSEYLYNLVFGVFHGVDQIDEERIRWIAEMRILGQQLLVDAQADRLPFETKLGAFQTELEKFLFKQQVNEERLQRQISDAIKERSRIEQEMNDKLETLIGIVYEATGKPA</sequence>
<name>A0ABT3ZMY6_9BURK</name>
<organism evidence="3 4">
    <name type="scientific">Robbsia betulipollinis</name>
    <dbReference type="NCBI Taxonomy" id="2981849"/>
    <lineage>
        <taxon>Bacteria</taxon>
        <taxon>Pseudomonadati</taxon>
        <taxon>Pseudomonadota</taxon>
        <taxon>Betaproteobacteria</taxon>
        <taxon>Burkholderiales</taxon>
        <taxon>Burkholderiaceae</taxon>
        <taxon>Robbsia</taxon>
    </lineage>
</organism>